<dbReference type="AlphaFoldDB" id="A0A8K0NV13"/>
<reference evidence="1" key="2">
    <citation type="submission" date="2017-10" db="EMBL/GenBank/DDBJ databases">
        <title>Ladona fulva Genome sequencing and assembly.</title>
        <authorList>
            <person name="Murali S."/>
            <person name="Richards S."/>
            <person name="Bandaranaike D."/>
            <person name="Bellair M."/>
            <person name="Blankenburg K."/>
            <person name="Chao H."/>
            <person name="Dinh H."/>
            <person name="Doddapaneni H."/>
            <person name="Dugan-Rocha S."/>
            <person name="Elkadiri S."/>
            <person name="Gnanaolivu R."/>
            <person name="Hernandez B."/>
            <person name="Skinner E."/>
            <person name="Javaid M."/>
            <person name="Lee S."/>
            <person name="Li M."/>
            <person name="Ming W."/>
            <person name="Munidasa M."/>
            <person name="Muniz J."/>
            <person name="Nguyen L."/>
            <person name="Hughes D."/>
            <person name="Osuji N."/>
            <person name="Pu L.-L."/>
            <person name="Puazo M."/>
            <person name="Qu C."/>
            <person name="Quiroz J."/>
            <person name="Raj R."/>
            <person name="Weissenberger G."/>
            <person name="Xin Y."/>
            <person name="Zou X."/>
            <person name="Han Y."/>
            <person name="Worley K."/>
            <person name="Muzny D."/>
            <person name="Gibbs R."/>
        </authorList>
    </citation>
    <scope>NUCLEOTIDE SEQUENCE</scope>
    <source>
        <strain evidence="1">Sampled in the wild</strain>
    </source>
</reference>
<reference evidence="1" key="1">
    <citation type="submission" date="2013-04" db="EMBL/GenBank/DDBJ databases">
        <authorList>
            <person name="Qu J."/>
            <person name="Murali S.C."/>
            <person name="Bandaranaike D."/>
            <person name="Bellair M."/>
            <person name="Blankenburg K."/>
            <person name="Chao H."/>
            <person name="Dinh H."/>
            <person name="Doddapaneni H."/>
            <person name="Downs B."/>
            <person name="Dugan-Rocha S."/>
            <person name="Elkadiri S."/>
            <person name="Gnanaolivu R.D."/>
            <person name="Hernandez B."/>
            <person name="Javaid M."/>
            <person name="Jayaseelan J.C."/>
            <person name="Lee S."/>
            <person name="Li M."/>
            <person name="Ming W."/>
            <person name="Munidasa M."/>
            <person name="Muniz J."/>
            <person name="Nguyen L."/>
            <person name="Ongeri F."/>
            <person name="Osuji N."/>
            <person name="Pu L.-L."/>
            <person name="Puazo M."/>
            <person name="Qu C."/>
            <person name="Quiroz J."/>
            <person name="Raj R."/>
            <person name="Weissenberger G."/>
            <person name="Xin Y."/>
            <person name="Zou X."/>
            <person name="Han Y."/>
            <person name="Richards S."/>
            <person name="Worley K."/>
            <person name="Muzny D."/>
            <person name="Gibbs R."/>
        </authorList>
    </citation>
    <scope>NUCLEOTIDE SEQUENCE</scope>
    <source>
        <strain evidence="1">Sampled in the wild</strain>
    </source>
</reference>
<proteinExistence type="predicted"/>
<evidence type="ECO:0000313" key="1">
    <source>
        <dbReference type="EMBL" id="KAG8222966.1"/>
    </source>
</evidence>
<keyword evidence="2" id="KW-1185">Reference proteome</keyword>
<protein>
    <submittedName>
        <fullName evidence="1">Uncharacterized protein</fullName>
    </submittedName>
</protein>
<evidence type="ECO:0000313" key="2">
    <source>
        <dbReference type="Proteomes" id="UP000792457"/>
    </source>
</evidence>
<accession>A0A8K0NV13</accession>
<gene>
    <name evidence="1" type="ORF">J437_LFUL000261</name>
</gene>
<sequence length="62" mass="6793">MLTCRGADVRRFGRKMVIAYCKIEQTAKAFANGEFTPGTGAVIETQPTTVGQGKRVVEIFQN</sequence>
<comment type="caution">
    <text evidence="1">The sequence shown here is derived from an EMBL/GenBank/DDBJ whole genome shotgun (WGS) entry which is preliminary data.</text>
</comment>
<dbReference type="Proteomes" id="UP000792457">
    <property type="component" value="Unassembled WGS sequence"/>
</dbReference>
<dbReference type="EMBL" id="KZ308147">
    <property type="protein sequence ID" value="KAG8222966.1"/>
    <property type="molecule type" value="Genomic_DNA"/>
</dbReference>
<organism evidence="1 2">
    <name type="scientific">Ladona fulva</name>
    <name type="common">Scarce chaser dragonfly</name>
    <name type="synonym">Libellula fulva</name>
    <dbReference type="NCBI Taxonomy" id="123851"/>
    <lineage>
        <taxon>Eukaryota</taxon>
        <taxon>Metazoa</taxon>
        <taxon>Ecdysozoa</taxon>
        <taxon>Arthropoda</taxon>
        <taxon>Hexapoda</taxon>
        <taxon>Insecta</taxon>
        <taxon>Pterygota</taxon>
        <taxon>Palaeoptera</taxon>
        <taxon>Odonata</taxon>
        <taxon>Epiprocta</taxon>
        <taxon>Anisoptera</taxon>
        <taxon>Libelluloidea</taxon>
        <taxon>Libellulidae</taxon>
        <taxon>Ladona</taxon>
    </lineage>
</organism>
<name>A0A8K0NV13_LADFU</name>